<name>A0A382U7D6_9ZZZZ</name>
<proteinExistence type="predicted"/>
<evidence type="ECO:0000313" key="1">
    <source>
        <dbReference type="EMBL" id="SVD29932.1"/>
    </source>
</evidence>
<sequence>VLDGQVIEVDEVDPNRTVLQYLREDLLRAG</sequence>
<accession>A0A382U7D6</accession>
<dbReference type="EMBL" id="UINC01141909">
    <property type="protein sequence ID" value="SVD29932.1"/>
    <property type="molecule type" value="Genomic_DNA"/>
</dbReference>
<protein>
    <submittedName>
        <fullName evidence="1">Uncharacterized protein</fullName>
    </submittedName>
</protein>
<gene>
    <name evidence="1" type="ORF">METZ01_LOCUS382786</name>
</gene>
<reference evidence="1" key="1">
    <citation type="submission" date="2018-05" db="EMBL/GenBank/DDBJ databases">
        <authorList>
            <person name="Lanie J.A."/>
            <person name="Ng W.-L."/>
            <person name="Kazmierczak K.M."/>
            <person name="Andrzejewski T.M."/>
            <person name="Davidsen T.M."/>
            <person name="Wayne K.J."/>
            <person name="Tettelin H."/>
            <person name="Glass J.I."/>
            <person name="Rusch D."/>
            <person name="Podicherti R."/>
            <person name="Tsui H.-C.T."/>
            <person name="Winkler M.E."/>
        </authorList>
    </citation>
    <scope>NUCLEOTIDE SEQUENCE</scope>
</reference>
<organism evidence="1">
    <name type="scientific">marine metagenome</name>
    <dbReference type="NCBI Taxonomy" id="408172"/>
    <lineage>
        <taxon>unclassified sequences</taxon>
        <taxon>metagenomes</taxon>
        <taxon>ecological metagenomes</taxon>
    </lineage>
</organism>
<feature type="non-terminal residue" evidence="1">
    <location>
        <position position="1"/>
    </location>
</feature>
<dbReference type="AlphaFoldDB" id="A0A382U7D6"/>
<feature type="non-terminal residue" evidence="1">
    <location>
        <position position="30"/>
    </location>
</feature>